<dbReference type="AlphaFoldDB" id="A0A0P1G014"/>
<evidence type="ECO:0000256" key="1">
    <source>
        <dbReference type="ARBA" id="ARBA00022729"/>
    </source>
</evidence>
<protein>
    <submittedName>
        <fullName evidence="4">Putative peptidase</fullName>
    </submittedName>
</protein>
<dbReference type="STRING" id="441103.TRN7648_00221"/>
<dbReference type="OrthoDB" id="5489603at2"/>
<proteinExistence type="predicted"/>
<evidence type="ECO:0000259" key="3">
    <source>
        <dbReference type="Pfam" id="PF01551"/>
    </source>
</evidence>
<dbReference type="InterPro" id="IPR016047">
    <property type="entry name" value="M23ase_b-sheet_dom"/>
</dbReference>
<dbReference type="RefSeq" id="WP_058245796.1">
    <property type="nucleotide sequence ID" value="NZ_CYSE01000001.1"/>
</dbReference>
<dbReference type="CDD" id="cd12797">
    <property type="entry name" value="M23_peptidase"/>
    <property type="match status" value="1"/>
</dbReference>
<dbReference type="GO" id="GO:0004222">
    <property type="term" value="F:metalloendopeptidase activity"/>
    <property type="evidence" value="ECO:0007669"/>
    <property type="project" value="TreeGrafter"/>
</dbReference>
<reference evidence="4 5" key="1">
    <citation type="submission" date="2015-09" db="EMBL/GenBank/DDBJ databases">
        <authorList>
            <consortium name="Swine Surveillance"/>
        </authorList>
    </citation>
    <scope>NUCLEOTIDE SEQUENCE [LARGE SCALE GENOMIC DNA]</scope>
    <source>
        <strain evidence="4 5">CECT 7648</strain>
    </source>
</reference>
<dbReference type="Proteomes" id="UP000054935">
    <property type="component" value="Unassembled WGS sequence"/>
</dbReference>
<dbReference type="Gene3D" id="2.70.70.10">
    <property type="entry name" value="Glucose Permease (Domain IIA)"/>
    <property type="match status" value="1"/>
</dbReference>
<dbReference type="InterPro" id="IPR011055">
    <property type="entry name" value="Dup_hybrid_motif"/>
</dbReference>
<name>A0A0P1G014_9RHOB</name>
<feature type="domain" description="M23ase beta-sheet core" evidence="3">
    <location>
        <begin position="63"/>
        <end position="177"/>
    </location>
</feature>
<dbReference type="PANTHER" id="PTHR21666:SF289">
    <property type="entry name" value="L-ALA--D-GLU ENDOPEPTIDASE"/>
    <property type="match status" value="1"/>
</dbReference>
<dbReference type="EMBL" id="CYSE01000001">
    <property type="protein sequence ID" value="CUH75037.1"/>
    <property type="molecule type" value="Genomic_DNA"/>
</dbReference>
<dbReference type="SUPFAM" id="SSF51261">
    <property type="entry name" value="Duplicated hybrid motif"/>
    <property type="match status" value="1"/>
</dbReference>
<accession>A0A0P1G014</accession>
<gene>
    <name evidence="4" type="ORF">TRN7648_00221</name>
</gene>
<keyword evidence="5" id="KW-1185">Reference proteome</keyword>
<feature type="chain" id="PRO_5006062971" evidence="2">
    <location>
        <begin position="19"/>
        <end position="317"/>
    </location>
</feature>
<dbReference type="InterPro" id="IPR050570">
    <property type="entry name" value="Cell_wall_metabolism_enzyme"/>
</dbReference>
<feature type="signal peptide" evidence="2">
    <location>
        <begin position="1"/>
        <end position="18"/>
    </location>
</feature>
<sequence length="317" mass="33898">MILRAIALILSSAVPCMAEDFRMGLPVDCTIGKTCFIEDYVDQDPTQGRQRDFACGINARDGHKGTDIALLSFDTIKSGVDVLSVAPGTVLRTRDGMPDDRLMRGVTPDTACGNAALIDHGNGWQVLYCHMKKGSLTVLSGDTVQRGDPLGLVGLSGQTNHPHAHITVYHDGALVDPFQPSAQDQCGTGGETLWLDPPAYTATGIITAGFSEHVPSMAERRAGKARIDTSTANQPLVAWAHLGYAEHGDVLTFTAHGPEGTIFHNTSVLKSPQVSLLRAFGKKAPPDGWPKGEYLGEALLTRAGQVIAHRFAHVTIR</sequence>
<dbReference type="PANTHER" id="PTHR21666">
    <property type="entry name" value="PEPTIDASE-RELATED"/>
    <property type="match status" value="1"/>
</dbReference>
<evidence type="ECO:0000313" key="5">
    <source>
        <dbReference type="Proteomes" id="UP000054935"/>
    </source>
</evidence>
<evidence type="ECO:0000313" key="4">
    <source>
        <dbReference type="EMBL" id="CUH75037.1"/>
    </source>
</evidence>
<evidence type="ECO:0000256" key="2">
    <source>
        <dbReference type="SAM" id="SignalP"/>
    </source>
</evidence>
<dbReference type="Pfam" id="PF01551">
    <property type="entry name" value="Peptidase_M23"/>
    <property type="match status" value="1"/>
</dbReference>
<organism evidence="4 5">
    <name type="scientific">Tropicibacter naphthalenivorans</name>
    <dbReference type="NCBI Taxonomy" id="441103"/>
    <lineage>
        <taxon>Bacteria</taxon>
        <taxon>Pseudomonadati</taxon>
        <taxon>Pseudomonadota</taxon>
        <taxon>Alphaproteobacteria</taxon>
        <taxon>Rhodobacterales</taxon>
        <taxon>Roseobacteraceae</taxon>
        <taxon>Tropicibacter</taxon>
    </lineage>
</organism>
<keyword evidence="1 2" id="KW-0732">Signal</keyword>